<dbReference type="SMART" id="SM00255">
    <property type="entry name" value="TIR"/>
    <property type="match status" value="1"/>
</dbReference>
<evidence type="ECO:0000256" key="9">
    <source>
        <dbReference type="ARBA" id="ARBA00022989"/>
    </source>
</evidence>
<dbReference type="PANTHER" id="PTHR24365">
    <property type="entry name" value="TOLL-LIKE RECEPTOR"/>
    <property type="match status" value="1"/>
</dbReference>
<dbReference type="InterPro" id="IPR000157">
    <property type="entry name" value="TIR_dom"/>
</dbReference>
<evidence type="ECO:0000256" key="5">
    <source>
        <dbReference type="ARBA" id="ARBA00022692"/>
    </source>
</evidence>
<keyword evidence="13" id="KW-0395">Inflammatory response</keyword>
<name>A0AAD9BK17_DISEL</name>
<evidence type="ECO:0000256" key="7">
    <source>
        <dbReference type="ARBA" id="ARBA00022737"/>
    </source>
</evidence>
<dbReference type="Pfam" id="PF01582">
    <property type="entry name" value="TIR"/>
    <property type="match status" value="1"/>
</dbReference>
<reference evidence="15" key="1">
    <citation type="submission" date="2023-04" db="EMBL/GenBank/DDBJ databases">
        <title>Chromosome-level genome of Chaenocephalus aceratus.</title>
        <authorList>
            <person name="Park H."/>
        </authorList>
    </citation>
    <scope>NUCLEOTIDE SEQUENCE</scope>
    <source>
        <strain evidence="15">DE</strain>
        <tissue evidence="15">Muscle</tissue>
    </source>
</reference>
<keyword evidence="9" id="KW-1133">Transmembrane helix</keyword>
<dbReference type="FunFam" id="3.40.50.10140:FF:000001">
    <property type="entry name" value="Toll-like receptor 2"/>
    <property type="match status" value="1"/>
</dbReference>
<evidence type="ECO:0000313" key="15">
    <source>
        <dbReference type="EMBL" id="KAK1885345.1"/>
    </source>
</evidence>
<accession>A0AAD9BK17</accession>
<evidence type="ECO:0000256" key="13">
    <source>
        <dbReference type="ARBA" id="ARBA00023198"/>
    </source>
</evidence>
<keyword evidence="10" id="KW-0472">Membrane</keyword>
<evidence type="ECO:0000256" key="12">
    <source>
        <dbReference type="ARBA" id="ARBA00023180"/>
    </source>
</evidence>
<dbReference type="SUPFAM" id="SSF52200">
    <property type="entry name" value="Toll/Interleukin receptor TIR domain"/>
    <property type="match status" value="1"/>
</dbReference>
<dbReference type="AlphaFoldDB" id="A0AAD9BK17"/>
<keyword evidence="3" id="KW-0399">Innate immunity</keyword>
<dbReference type="Gene3D" id="3.40.50.10140">
    <property type="entry name" value="Toll/interleukin-1 receptor homology (TIR) domain"/>
    <property type="match status" value="1"/>
</dbReference>
<evidence type="ECO:0000256" key="1">
    <source>
        <dbReference type="ARBA" id="ARBA00004479"/>
    </source>
</evidence>
<gene>
    <name evidence="15" type="ORF">KUDE01_031540</name>
</gene>
<keyword evidence="12" id="KW-0325">Glycoprotein</keyword>
<dbReference type="PANTHER" id="PTHR24365:SF522">
    <property type="entry name" value="LOW QUALITY PROTEIN: TOLL-LIKE RECEPTOR 13-RELATED"/>
    <property type="match status" value="1"/>
</dbReference>
<evidence type="ECO:0000256" key="2">
    <source>
        <dbReference type="ARBA" id="ARBA00009634"/>
    </source>
</evidence>
<comment type="caution">
    <text evidence="15">The sequence shown here is derived from an EMBL/GenBank/DDBJ whole genome shotgun (WGS) entry which is preliminary data.</text>
</comment>
<dbReference type="InterPro" id="IPR035897">
    <property type="entry name" value="Toll_tir_struct_dom_sf"/>
</dbReference>
<dbReference type="Proteomes" id="UP001228049">
    <property type="component" value="Unassembled WGS sequence"/>
</dbReference>
<evidence type="ECO:0000256" key="4">
    <source>
        <dbReference type="ARBA" id="ARBA00022614"/>
    </source>
</evidence>
<protein>
    <submittedName>
        <fullName evidence="15">Toll-like receptor 13</fullName>
    </submittedName>
</protein>
<evidence type="ECO:0000256" key="11">
    <source>
        <dbReference type="ARBA" id="ARBA00023170"/>
    </source>
</evidence>
<dbReference type="GO" id="GO:0038023">
    <property type="term" value="F:signaling receptor activity"/>
    <property type="evidence" value="ECO:0007669"/>
    <property type="project" value="TreeGrafter"/>
</dbReference>
<evidence type="ECO:0000256" key="10">
    <source>
        <dbReference type="ARBA" id="ARBA00023136"/>
    </source>
</evidence>
<keyword evidence="5" id="KW-0812">Transmembrane</keyword>
<dbReference type="EMBL" id="JASDAP010000021">
    <property type="protein sequence ID" value="KAK1885345.1"/>
    <property type="molecule type" value="Genomic_DNA"/>
</dbReference>
<dbReference type="GO" id="GO:0006954">
    <property type="term" value="P:inflammatory response"/>
    <property type="evidence" value="ECO:0007669"/>
    <property type="project" value="UniProtKB-KW"/>
</dbReference>
<comment type="subcellular location">
    <subcellularLocation>
        <location evidence="1">Membrane</location>
        <topology evidence="1">Single-pass type I membrane protein</topology>
    </subcellularLocation>
</comment>
<organism evidence="15 16">
    <name type="scientific">Dissostichus eleginoides</name>
    <name type="common">Patagonian toothfish</name>
    <name type="synonym">Dissostichus amissus</name>
    <dbReference type="NCBI Taxonomy" id="100907"/>
    <lineage>
        <taxon>Eukaryota</taxon>
        <taxon>Metazoa</taxon>
        <taxon>Chordata</taxon>
        <taxon>Craniata</taxon>
        <taxon>Vertebrata</taxon>
        <taxon>Euteleostomi</taxon>
        <taxon>Actinopterygii</taxon>
        <taxon>Neopterygii</taxon>
        <taxon>Teleostei</taxon>
        <taxon>Neoteleostei</taxon>
        <taxon>Acanthomorphata</taxon>
        <taxon>Eupercaria</taxon>
        <taxon>Perciformes</taxon>
        <taxon>Notothenioidei</taxon>
        <taxon>Nototheniidae</taxon>
        <taxon>Dissostichus</taxon>
    </lineage>
</organism>
<feature type="domain" description="TIR" evidence="14">
    <location>
        <begin position="1"/>
        <end position="140"/>
    </location>
</feature>
<evidence type="ECO:0000313" key="16">
    <source>
        <dbReference type="Proteomes" id="UP001228049"/>
    </source>
</evidence>
<evidence type="ECO:0000256" key="3">
    <source>
        <dbReference type="ARBA" id="ARBA00022588"/>
    </source>
</evidence>
<keyword evidence="6" id="KW-0732">Signal</keyword>
<keyword evidence="8" id="KW-0391">Immunity</keyword>
<dbReference type="GO" id="GO:0002224">
    <property type="term" value="P:toll-like receptor signaling pathway"/>
    <property type="evidence" value="ECO:0007669"/>
    <property type="project" value="TreeGrafter"/>
</dbReference>
<keyword evidence="11 15" id="KW-0675">Receptor</keyword>
<dbReference type="GO" id="GO:0045087">
    <property type="term" value="P:innate immune response"/>
    <property type="evidence" value="ECO:0007669"/>
    <property type="project" value="UniProtKB-KW"/>
</dbReference>
<sequence length="159" mass="18509">MTPSSPTTPMMSHGSSKSWCQNWKKSRASDCVCTIKDFEPGKPIIDNITDAIYGSRKTICVISRKYLESEWCSREIQVASFRLFDEQKDVLVLVFLEDIPTSQLSAYHRIRKLLKRQTYLSWPQAEEHPELFWVKLCKALKNREDINEDRLLLTVGDRP</sequence>
<evidence type="ECO:0000256" key="8">
    <source>
        <dbReference type="ARBA" id="ARBA00022859"/>
    </source>
</evidence>
<proteinExistence type="inferred from homology"/>
<dbReference type="PROSITE" id="PS50104">
    <property type="entry name" value="TIR"/>
    <property type="match status" value="1"/>
</dbReference>
<keyword evidence="4" id="KW-0433">Leucine-rich repeat</keyword>
<keyword evidence="7" id="KW-0677">Repeat</keyword>
<evidence type="ECO:0000256" key="6">
    <source>
        <dbReference type="ARBA" id="ARBA00022729"/>
    </source>
</evidence>
<keyword evidence="16" id="KW-1185">Reference proteome</keyword>
<evidence type="ECO:0000259" key="14">
    <source>
        <dbReference type="PROSITE" id="PS50104"/>
    </source>
</evidence>
<dbReference type="GO" id="GO:0005886">
    <property type="term" value="C:plasma membrane"/>
    <property type="evidence" value="ECO:0007669"/>
    <property type="project" value="TreeGrafter"/>
</dbReference>
<comment type="similarity">
    <text evidence="2">Belongs to the Toll-like receptor family.</text>
</comment>